<reference evidence="1 2" key="1">
    <citation type="journal article" date="2019" name="Commun. Biol.">
        <title>The bagworm genome reveals a unique fibroin gene that provides high tensile strength.</title>
        <authorList>
            <person name="Kono N."/>
            <person name="Nakamura H."/>
            <person name="Ohtoshi R."/>
            <person name="Tomita M."/>
            <person name="Numata K."/>
            <person name="Arakawa K."/>
        </authorList>
    </citation>
    <scope>NUCLEOTIDE SEQUENCE [LARGE SCALE GENOMIC DNA]</scope>
</reference>
<name>A0A4C1WUX6_EUMVA</name>
<dbReference type="Proteomes" id="UP000299102">
    <property type="component" value="Unassembled WGS sequence"/>
</dbReference>
<comment type="caution">
    <text evidence="1">The sequence shown here is derived from an EMBL/GenBank/DDBJ whole genome shotgun (WGS) entry which is preliminary data.</text>
</comment>
<dbReference type="AlphaFoldDB" id="A0A4C1WUX6"/>
<protein>
    <submittedName>
        <fullName evidence="1">Uncharacterized protein</fullName>
    </submittedName>
</protein>
<keyword evidence="2" id="KW-1185">Reference proteome</keyword>
<evidence type="ECO:0000313" key="1">
    <source>
        <dbReference type="EMBL" id="GBP54029.1"/>
    </source>
</evidence>
<dbReference type="EMBL" id="BGZK01000638">
    <property type="protein sequence ID" value="GBP54029.1"/>
    <property type="molecule type" value="Genomic_DNA"/>
</dbReference>
<organism evidence="1 2">
    <name type="scientific">Eumeta variegata</name>
    <name type="common">Bagworm moth</name>
    <name type="synonym">Eumeta japonica</name>
    <dbReference type="NCBI Taxonomy" id="151549"/>
    <lineage>
        <taxon>Eukaryota</taxon>
        <taxon>Metazoa</taxon>
        <taxon>Ecdysozoa</taxon>
        <taxon>Arthropoda</taxon>
        <taxon>Hexapoda</taxon>
        <taxon>Insecta</taxon>
        <taxon>Pterygota</taxon>
        <taxon>Neoptera</taxon>
        <taxon>Endopterygota</taxon>
        <taxon>Lepidoptera</taxon>
        <taxon>Glossata</taxon>
        <taxon>Ditrysia</taxon>
        <taxon>Tineoidea</taxon>
        <taxon>Psychidae</taxon>
        <taxon>Oiketicinae</taxon>
        <taxon>Eumeta</taxon>
    </lineage>
</organism>
<accession>A0A4C1WUX6</accession>
<proteinExistence type="predicted"/>
<gene>
    <name evidence="1" type="ORF">EVAR_85331_1</name>
</gene>
<sequence>MCPHLMSGWWADYSLTCQPVDYSDSEKARRVHPFLCCCVTGRHTDKRNEFPEAPPSQDSSFGHVVASNACQNKTSQDDTPHEEHKKPHQSILSTVTGGFGPVGFGRYLPLPVLFATDCPSSSEKESDEEYRSLRVRTTARQRHAYSAVPKASAVRRKCYFKKCRKPVNDAERVTAAPAHPKKKHLFERCHIRGLFKWRTC</sequence>
<evidence type="ECO:0000313" key="2">
    <source>
        <dbReference type="Proteomes" id="UP000299102"/>
    </source>
</evidence>